<evidence type="ECO:0000256" key="1">
    <source>
        <dbReference type="SAM" id="Phobius"/>
    </source>
</evidence>
<keyword evidence="3" id="KW-1185">Reference proteome</keyword>
<dbReference type="Proteomes" id="UP000267017">
    <property type="component" value="Unassembled WGS sequence"/>
</dbReference>
<dbReference type="AlphaFoldDB" id="A0A3P3U6L8"/>
<keyword evidence="1" id="KW-0812">Transmembrane</keyword>
<keyword evidence="1" id="KW-1133">Transmembrane helix</keyword>
<organism evidence="2 3">
    <name type="scientific">Paenibacillus oralis</name>
    <dbReference type="NCBI Taxonomy" id="2490856"/>
    <lineage>
        <taxon>Bacteria</taxon>
        <taxon>Bacillati</taxon>
        <taxon>Bacillota</taxon>
        <taxon>Bacilli</taxon>
        <taxon>Bacillales</taxon>
        <taxon>Paenibacillaceae</taxon>
        <taxon>Paenibacillus</taxon>
    </lineage>
</organism>
<comment type="caution">
    <text evidence="2">The sequence shown here is derived from an EMBL/GenBank/DDBJ whole genome shotgun (WGS) entry which is preliminary data.</text>
</comment>
<sequence>MIMSAGINPQDPANAQQVALITKEATIDGIDFAFVVATGITLVAFVLSFFIRKVQVGPDGPRTKTKKSLA</sequence>
<accession>A0A3P3U6L8</accession>
<feature type="transmembrane region" description="Helical" evidence="1">
    <location>
        <begin position="32"/>
        <end position="51"/>
    </location>
</feature>
<keyword evidence="1" id="KW-0472">Membrane</keyword>
<gene>
    <name evidence="2" type="ORF">EHV15_21910</name>
</gene>
<proteinExistence type="predicted"/>
<protein>
    <submittedName>
        <fullName evidence="2">Uncharacterized protein</fullName>
    </submittedName>
</protein>
<name>A0A3P3U6L8_9BACL</name>
<dbReference type="RefSeq" id="WP_128633080.1">
    <property type="nucleotide sequence ID" value="NZ_RRCN01000001.1"/>
</dbReference>
<dbReference type="EMBL" id="RRCN01000001">
    <property type="protein sequence ID" value="RRJ65268.1"/>
    <property type="molecule type" value="Genomic_DNA"/>
</dbReference>
<evidence type="ECO:0000313" key="3">
    <source>
        <dbReference type="Proteomes" id="UP000267017"/>
    </source>
</evidence>
<evidence type="ECO:0000313" key="2">
    <source>
        <dbReference type="EMBL" id="RRJ65268.1"/>
    </source>
</evidence>
<reference evidence="2 3" key="1">
    <citation type="submission" date="2018-11" db="EMBL/GenBank/DDBJ databases">
        <title>Genome sequencing of Paenibacillus sp. KCOM 3021 (= ChDC PVNT-B20).</title>
        <authorList>
            <person name="Kook J.-K."/>
            <person name="Park S.-N."/>
            <person name="Lim Y.K."/>
        </authorList>
    </citation>
    <scope>NUCLEOTIDE SEQUENCE [LARGE SCALE GENOMIC DNA]</scope>
    <source>
        <strain evidence="2 3">KCOM 3021</strain>
    </source>
</reference>